<organism evidence="2 3">
    <name type="scientific">Urochloa decumbens</name>
    <dbReference type="NCBI Taxonomy" id="240449"/>
    <lineage>
        <taxon>Eukaryota</taxon>
        <taxon>Viridiplantae</taxon>
        <taxon>Streptophyta</taxon>
        <taxon>Embryophyta</taxon>
        <taxon>Tracheophyta</taxon>
        <taxon>Spermatophyta</taxon>
        <taxon>Magnoliopsida</taxon>
        <taxon>Liliopsida</taxon>
        <taxon>Poales</taxon>
        <taxon>Poaceae</taxon>
        <taxon>PACMAD clade</taxon>
        <taxon>Panicoideae</taxon>
        <taxon>Panicodae</taxon>
        <taxon>Paniceae</taxon>
        <taxon>Melinidinae</taxon>
        <taxon>Urochloa</taxon>
    </lineage>
</organism>
<protein>
    <submittedName>
        <fullName evidence="2">Uncharacterized protein</fullName>
    </submittedName>
</protein>
<accession>A0ABC9B1H3</accession>
<name>A0ABC9B1H3_9POAL</name>
<dbReference type="AlphaFoldDB" id="A0ABC9B1H3"/>
<keyword evidence="3" id="KW-1185">Reference proteome</keyword>
<sequence length="378" mass="39769">MDVALKNIFRLFMEGIMIMVCPVLLAMVVNQKTEGHELVNGITSSVAALTLEAGILPFVVLSVLPGPGCAARYLYGASKWFLHLSALLLVVLAVILLLIISMSMDKPVYMFVLMAFLAVVLTTWWCMLSVQNSPGIDSTTYNGHEAMLENLTDFSAAVTSILFLGLEWLALGGQSSGYTAAAHGLDRRLLAASLGVGFFTCVLGVSVMLQGTVPSVTSDGNKGTANVEAANIVLAIFTGATVILITSAAVKEMGWCVIAPALVAFLTWAYLKIFDGAAGREEEVAKPASLALTKVTFTGFFAVSVLSIGNSSLSTCTKAFIMLTSAAVISGIGWRLLTHRTSSSRAVIVAANTASLCAHVCVALVVFPFVAMAVNGLK</sequence>
<feature type="transmembrane region" description="Helical" evidence="1">
    <location>
        <begin position="150"/>
        <end position="169"/>
    </location>
</feature>
<dbReference type="EMBL" id="OZ075134">
    <property type="protein sequence ID" value="CAL4992150.1"/>
    <property type="molecule type" value="Genomic_DNA"/>
</dbReference>
<gene>
    <name evidence="2" type="ORF">URODEC1_LOCUS60983</name>
</gene>
<feature type="transmembrane region" description="Helical" evidence="1">
    <location>
        <begin position="229"/>
        <end position="246"/>
    </location>
</feature>
<feature type="transmembrane region" description="Helical" evidence="1">
    <location>
        <begin position="108"/>
        <end position="130"/>
    </location>
</feature>
<keyword evidence="1" id="KW-0472">Membrane</keyword>
<feature type="transmembrane region" description="Helical" evidence="1">
    <location>
        <begin position="189"/>
        <end position="209"/>
    </location>
</feature>
<evidence type="ECO:0000256" key="1">
    <source>
        <dbReference type="SAM" id="Phobius"/>
    </source>
</evidence>
<feature type="transmembrane region" description="Helical" evidence="1">
    <location>
        <begin position="349"/>
        <end position="374"/>
    </location>
</feature>
<keyword evidence="1" id="KW-0812">Transmembrane</keyword>
<feature type="transmembrane region" description="Helical" evidence="1">
    <location>
        <begin position="80"/>
        <end position="101"/>
    </location>
</feature>
<reference evidence="3" key="1">
    <citation type="submission" date="2024-06" db="EMBL/GenBank/DDBJ databases">
        <authorList>
            <person name="Ryan C."/>
        </authorList>
    </citation>
    <scope>NUCLEOTIDE SEQUENCE [LARGE SCALE GENOMIC DNA]</scope>
</reference>
<feature type="transmembrane region" description="Helical" evidence="1">
    <location>
        <begin position="320"/>
        <end position="337"/>
    </location>
</feature>
<reference evidence="2 3" key="2">
    <citation type="submission" date="2024-10" db="EMBL/GenBank/DDBJ databases">
        <authorList>
            <person name="Ryan C."/>
        </authorList>
    </citation>
    <scope>NUCLEOTIDE SEQUENCE [LARGE SCALE GENOMIC DNA]</scope>
</reference>
<keyword evidence="1" id="KW-1133">Transmembrane helix</keyword>
<feature type="transmembrane region" description="Helical" evidence="1">
    <location>
        <begin position="12"/>
        <end position="29"/>
    </location>
</feature>
<feature type="transmembrane region" description="Helical" evidence="1">
    <location>
        <begin position="253"/>
        <end position="271"/>
    </location>
</feature>
<evidence type="ECO:0000313" key="2">
    <source>
        <dbReference type="EMBL" id="CAL4992150.1"/>
    </source>
</evidence>
<feature type="transmembrane region" description="Helical" evidence="1">
    <location>
        <begin position="291"/>
        <end position="308"/>
    </location>
</feature>
<proteinExistence type="predicted"/>
<dbReference type="Proteomes" id="UP001497457">
    <property type="component" value="Chromosome 24b"/>
</dbReference>
<evidence type="ECO:0000313" key="3">
    <source>
        <dbReference type="Proteomes" id="UP001497457"/>
    </source>
</evidence>